<dbReference type="PANTHER" id="PTHR39175">
    <property type="entry name" value="FAMILY PROTEIN, PUTATIVE (AFU_ORTHOLOGUE AFUA_3G15060)-RELATED"/>
    <property type="match status" value="1"/>
</dbReference>
<dbReference type="RefSeq" id="WP_344919951.1">
    <property type="nucleotide sequence ID" value="NZ_BAABAQ010000008.1"/>
</dbReference>
<feature type="domain" description="VOC" evidence="2">
    <location>
        <begin position="41"/>
        <end position="154"/>
    </location>
</feature>
<dbReference type="EMBL" id="BAABAQ010000008">
    <property type="protein sequence ID" value="GAA4196796.1"/>
    <property type="molecule type" value="Genomic_DNA"/>
</dbReference>
<dbReference type="InterPro" id="IPR004360">
    <property type="entry name" value="Glyas_Fos-R_dOase_dom"/>
</dbReference>
<sequence length="156" mass="16872">MTTPDERQAGQHTTARPDTGTSASDAGTSAPYTGNPVAFLRLHHATFTMPVGEEDRARAFYGGVLGMTEVPKPATMRPVGCWFGTGGVEIHGLPDEDFRPNRLGHPAILVDDLDALAARLAGHGAVVETDDRFPGHRRFHTYDCFGNQLEFLQADP</sequence>
<reference evidence="4" key="1">
    <citation type="journal article" date="2019" name="Int. J. Syst. Evol. Microbiol.">
        <title>The Global Catalogue of Microorganisms (GCM) 10K type strain sequencing project: providing services to taxonomists for standard genome sequencing and annotation.</title>
        <authorList>
            <consortium name="The Broad Institute Genomics Platform"/>
            <consortium name="The Broad Institute Genome Sequencing Center for Infectious Disease"/>
            <person name="Wu L."/>
            <person name="Ma J."/>
        </authorList>
    </citation>
    <scope>NUCLEOTIDE SEQUENCE [LARGE SCALE GENOMIC DNA]</scope>
    <source>
        <strain evidence="4">JCM 17388</strain>
    </source>
</reference>
<dbReference type="Pfam" id="PF00903">
    <property type="entry name" value="Glyoxalase"/>
    <property type="match status" value="1"/>
</dbReference>
<dbReference type="PANTHER" id="PTHR39175:SF1">
    <property type="entry name" value="FAMILY PROTEIN, PUTATIVE (AFU_ORTHOLOGUE AFUA_3G15060)-RELATED"/>
    <property type="match status" value="1"/>
</dbReference>
<dbReference type="PROSITE" id="PS51819">
    <property type="entry name" value="VOC"/>
    <property type="match status" value="1"/>
</dbReference>
<dbReference type="Proteomes" id="UP001501251">
    <property type="component" value="Unassembled WGS sequence"/>
</dbReference>
<keyword evidence="4" id="KW-1185">Reference proteome</keyword>
<dbReference type="Gene3D" id="3.10.180.10">
    <property type="entry name" value="2,3-Dihydroxybiphenyl 1,2-Dioxygenase, domain 1"/>
    <property type="match status" value="1"/>
</dbReference>
<dbReference type="SUPFAM" id="SSF54593">
    <property type="entry name" value="Glyoxalase/Bleomycin resistance protein/Dihydroxybiphenyl dioxygenase"/>
    <property type="match status" value="1"/>
</dbReference>
<feature type="compositionally biased region" description="Polar residues" evidence="1">
    <location>
        <begin position="10"/>
        <end position="30"/>
    </location>
</feature>
<evidence type="ECO:0000313" key="3">
    <source>
        <dbReference type="EMBL" id="GAA4196796.1"/>
    </source>
</evidence>
<gene>
    <name evidence="3" type="ORF">GCM10022252_44700</name>
</gene>
<dbReference type="InterPro" id="IPR029068">
    <property type="entry name" value="Glyas_Bleomycin-R_OHBP_Dase"/>
</dbReference>
<protein>
    <recommendedName>
        <fullName evidence="2">VOC domain-containing protein</fullName>
    </recommendedName>
</protein>
<proteinExistence type="predicted"/>
<organism evidence="3 4">
    <name type="scientific">Streptosporangium oxazolinicum</name>
    <dbReference type="NCBI Taxonomy" id="909287"/>
    <lineage>
        <taxon>Bacteria</taxon>
        <taxon>Bacillati</taxon>
        <taxon>Actinomycetota</taxon>
        <taxon>Actinomycetes</taxon>
        <taxon>Streptosporangiales</taxon>
        <taxon>Streptosporangiaceae</taxon>
        <taxon>Streptosporangium</taxon>
    </lineage>
</organism>
<comment type="caution">
    <text evidence="3">The sequence shown here is derived from an EMBL/GenBank/DDBJ whole genome shotgun (WGS) entry which is preliminary data.</text>
</comment>
<accession>A0ABP8B3H1</accession>
<dbReference type="InterPro" id="IPR037523">
    <property type="entry name" value="VOC_core"/>
</dbReference>
<evidence type="ECO:0000313" key="4">
    <source>
        <dbReference type="Proteomes" id="UP001501251"/>
    </source>
</evidence>
<evidence type="ECO:0000259" key="2">
    <source>
        <dbReference type="PROSITE" id="PS51819"/>
    </source>
</evidence>
<name>A0ABP8B3H1_9ACTN</name>
<evidence type="ECO:0000256" key="1">
    <source>
        <dbReference type="SAM" id="MobiDB-lite"/>
    </source>
</evidence>
<feature type="region of interest" description="Disordered" evidence="1">
    <location>
        <begin position="1"/>
        <end position="30"/>
    </location>
</feature>